<dbReference type="InterPro" id="IPR029149">
    <property type="entry name" value="Creatin/AminoP/Spt16_N"/>
</dbReference>
<keyword evidence="7" id="KW-0645">Protease</keyword>
<dbReference type="Proteomes" id="UP000324738">
    <property type="component" value="Unassembled WGS sequence"/>
</dbReference>
<dbReference type="EMBL" id="VTWH01000001">
    <property type="protein sequence ID" value="KAA0972596.1"/>
    <property type="molecule type" value="Genomic_DNA"/>
</dbReference>
<accession>A0A5B0E1Q3</accession>
<keyword evidence="8" id="KW-1185">Reference proteome</keyword>
<dbReference type="CDD" id="cd01085">
    <property type="entry name" value="APP"/>
    <property type="match status" value="1"/>
</dbReference>
<evidence type="ECO:0000259" key="6">
    <source>
        <dbReference type="Pfam" id="PF16188"/>
    </source>
</evidence>
<keyword evidence="3" id="KW-0378">Hydrolase</keyword>
<protein>
    <submittedName>
        <fullName evidence="7">Aminopeptidase P family protein</fullName>
    </submittedName>
</protein>
<reference evidence="7 8" key="1">
    <citation type="submission" date="2019-08" db="EMBL/GenBank/DDBJ databases">
        <title>Aureimonas fodiniaquatilis sp. nov., isolated from a coal mine wastewater.</title>
        <authorList>
            <person name="Kim W."/>
        </authorList>
    </citation>
    <scope>NUCLEOTIDE SEQUENCE [LARGE SCALE GENOMIC DNA]</scope>
    <source>
        <strain evidence="7 8">CAU 1482</strain>
    </source>
</reference>
<dbReference type="InterPro" id="IPR050422">
    <property type="entry name" value="X-Pro_aminopeptidase_P"/>
</dbReference>
<dbReference type="GO" id="GO:0005737">
    <property type="term" value="C:cytoplasm"/>
    <property type="evidence" value="ECO:0007669"/>
    <property type="project" value="UniProtKB-ARBA"/>
</dbReference>
<dbReference type="Gene3D" id="3.40.350.10">
    <property type="entry name" value="Creatinase/prolidase N-terminal domain"/>
    <property type="match status" value="2"/>
</dbReference>
<evidence type="ECO:0000313" key="7">
    <source>
        <dbReference type="EMBL" id="KAA0972596.1"/>
    </source>
</evidence>
<dbReference type="InterPro" id="IPR000994">
    <property type="entry name" value="Pept_M24"/>
</dbReference>
<evidence type="ECO:0000259" key="4">
    <source>
        <dbReference type="Pfam" id="PF00557"/>
    </source>
</evidence>
<proteinExistence type="inferred from homology"/>
<gene>
    <name evidence="7" type="ORF">FPY71_05835</name>
</gene>
<comment type="caution">
    <text evidence="7">The sequence shown here is derived from an EMBL/GenBank/DDBJ whole genome shotgun (WGS) entry which is preliminary data.</text>
</comment>
<dbReference type="RefSeq" id="WP_149298455.1">
    <property type="nucleotide sequence ID" value="NZ_VTWH01000001.1"/>
</dbReference>
<dbReference type="Pfam" id="PF01321">
    <property type="entry name" value="Creatinase_N"/>
    <property type="match status" value="1"/>
</dbReference>
<dbReference type="PANTHER" id="PTHR43763">
    <property type="entry name" value="XAA-PRO AMINOPEPTIDASE 1"/>
    <property type="match status" value="1"/>
</dbReference>
<dbReference type="GO" id="GO:0046872">
    <property type="term" value="F:metal ion binding"/>
    <property type="evidence" value="ECO:0007669"/>
    <property type="project" value="UniProtKB-KW"/>
</dbReference>
<dbReference type="Pfam" id="PF16189">
    <property type="entry name" value="Creatinase_N_2"/>
    <property type="match status" value="1"/>
</dbReference>
<dbReference type="Pfam" id="PF16188">
    <property type="entry name" value="Peptidase_M24_C"/>
    <property type="match status" value="1"/>
</dbReference>
<dbReference type="PANTHER" id="PTHR43763:SF6">
    <property type="entry name" value="XAA-PRO AMINOPEPTIDASE 1"/>
    <property type="match status" value="1"/>
</dbReference>
<dbReference type="Pfam" id="PF00557">
    <property type="entry name" value="Peptidase_M24"/>
    <property type="match status" value="1"/>
</dbReference>
<dbReference type="SUPFAM" id="SSF53092">
    <property type="entry name" value="Creatinase/prolidase N-terminal domain"/>
    <property type="match status" value="1"/>
</dbReference>
<dbReference type="InterPro" id="IPR033740">
    <property type="entry name" value="Pept_M24B"/>
</dbReference>
<dbReference type="Gene3D" id="3.90.230.10">
    <property type="entry name" value="Creatinase/methionine aminopeptidase superfamily"/>
    <property type="match status" value="1"/>
</dbReference>
<feature type="domain" description="Peptidase M24 C-terminal" evidence="6">
    <location>
        <begin position="547"/>
        <end position="606"/>
    </location>
</feature>
<feature type="domain" description="Peptidase M24" evidence="4">
    <location>
        <begin position="320"/>
        <end position="535"/>
    </location>
</feature>
<dbReference type="GO" id="GO:0070006">
    <property type="term" value="F:metalloaminopeptidase activity"/>
    <property type="evidence" value="ECO:0007669"/>
    <property type="project" value="InterPro"/>
</dbReference>
<keyword evidence="2" id="KW-0479">Metal-binding</keyword>
<feature type="domain" description="Creatinase N-terminal" evidence="5">
    <location>
        <begin position="17"/>
        <end position="147"/>
    </location>
</feature>
<name>A0A5B0E1Q3_9HYPH</name>
<dbReference type="SUPFAM" id="SSF55920">
    <property type="entry name" value="Creatinase/aminopeptidase"/>
    <property type="match status" value="1"/>
</dbReference>
<evidence type="ECO:0000256" key="2">
    <source>
        <dbReference type="ARBA" id="ARBA00022723"/>
    </source>
</evidence>
<organism evidence="7 8">
    <name type="scientific">Aureimonas fodinaquatilis</name>
    <dbReference type="NCBI Taxonomy" id="2565783"/>
    <lineage>
        <taxon>Bacteria</taxon>
        <taxon>Pseudomonadati</taxon>
        <taxon>Pseudomonadota</taxon>
        <taxon>Alphaproteobacteria</taxon>
        <taxon>Hyphomicrobiales</taxon>
        <taxon>Aurantimonadaceae</taxon>
        <taxon>Aureimonas</taxon>
    </lineage>
</organism>
<dbReference type="InterPro" id="IPR032416">
    <property type="entry name" value="Peptidase_M24_C"/>
</dbReference>
<evidence type="ECO:0000313" key="8">
    <source>
        <dbReference type="Proteomes" id="UP000324738"/>
    </source>
</evidence>
<dbReference type="OrthoDB" id="9806388at2"/>
<keyword evidence="7" id="KW-0031">Aminopeptidase</keyword>
<dbReference type="FunFam" id="3.90.230.10:FF:000009">
    <property type="entry name" value="xaa-Pro aminopeptidase 2"/>
    <property type="match status" value="1"/>
</dbReference>
<comment type="similarity">
    <text evidence="1">Belongs to the peptidase M24B family.</text>
</comment>
<dbReference type="InterPro" id="IPR036005">
    <property type="entry name" value="Creatinase/aminopeptidase-like"/>
</dbReference>
<evidence type="ECO:0000256" key="1">
    <source>
        <dbReference type="ARBA" id="ARBA00008766"/>
    </source>
</evidence>
<evidence type="ECO:0000256" key="3">
    <source>
        <dbReference type="ARBA" id="ARBA00022801"/>
    </source>
</evidence>
<dbReference type="AlphaFoldDB" id="A0A5B0E1Q3"/>
<sequence>MFQSFEETASSLESAERLALLRKSLAQLGVDGFIVPRADEHQGEYIPDCAARLRWLTGFSGSAGYALVLPESAVLFVDGRYTTQASQQVDANAVAIGSSVDMPLSRFLADKAVGLTIGFDPWLHTRGEISALNQAASDHGFQIVPLDHNPVDRLWPDRPLPPKGAVVLHPEQFAGRNVASKLAELAETISSASGNAAVISDPSSIAWAFNIRGSDVPHTPLALGFAILRLQARPMLFIDPEKLDEEALRYLSQLADLKLPEEFEAELKALGAGAKVLIDPALTAEKIAQLIMEGGGKVIEKPDPARLPRARKNAIELEGARTAHLRDGAAMVQFLHWLDQQEPGSVSEISAATRLEAARSVIGQQTQMPLLDVSFDSIAGSGPNAALPHYRVNFQSDRTLQEGELFLIDSGAQYRDGTTDITRTVAIGAVDEERRRKFTLVLKGMIAISDIRFPAGTRGQDLDPLARTALWKSGCDYAHGTGHGIGSYLAVHEGPQSLSKRGATPLETGMILSNEPGYYREGHFGIRIENLIVVTPPAPIEGGDMPMHGFETLTFVPIDLRLVVQDLLETWERDWLNRYHEAVRHKLSPLLNDNDRQWLAAATKPV</sequence>
<evidence type="ECO:0000259" key="5">
    <source>
        <dbReference type="Pfam" id="PF01321"/>
    </source>
</evidence>
<dbReference type="InterPro" id="IPR000587">
    <property type="entry name" value="Creatinase_N"/>
</dbReference>